<keyword evidence="3" id="KW-1185">Reference proteome</keyword>
<evidence type="ECO:0000313" key="3">
    <source>
        <dbReference type="Proteomes" id="UP000001176"/>
    </source>
</evidence>
<dbReference type="KEGG" id="gdi:GDI3754"/>
<evidence type="ECO:0000256" key="1">
    <source>
        <dbReference type="SAM" id="MobiDB-lite"/>
    </source>
</evidence>
<accession>A9H9E5</accession>
<dbReference type="EMBL" id="AM889285">
    <property type="protein sequence ID" value="CAP57697.1"/>
    <property type="molecule type" value="Genomic_DNA"/>
</dbReference>
<evidence type="ECO:0000313" key="2">
    <source>
        <dbReference type="EMBL" id="CAP57697.1"/>
    </source>
</evidence>
<dbReference type="AlphaFoldDB" id="A9H9E5"/>
<reference evidence="2 3" key="1">
    <citation type="journal article" date="2009" name="BMC Genomics">
        <title>Complete genome sequence of the sugarcane nitrogen-fixing endophyte Gluconacetobacter diazotrophicus Pal5.</title>
        <authorList>
            <person name="Bertalan M."/>
            <person name="Albano R."/>
            <person name="Padua V."/>
            <person name="Rouws L."/>
            <person name="Rojas C."/>
            <person name="Hemerly A."/>
            <person name="Teixeira K."/>
            <person name="Schwab S."/>
            <person name="Araujo J."/>
            <person name="Oliveira A."/>
            <person name="Franca L."/>
            <person name="Magalhaes V."/>
            <person name="Alqueres S."/>
            <person name="Cardoso A."/>
            <person name="Almeida W."/>
            <person name="Loureiro M.M."/>
            <person name="Nogueira E."/>
            <person name="Cidade D."/>
            <person name="Oliveira D."/>
            <person name="Simao T."/>
            <person name="Macedo J."/>
            <person name="Valadao A."/>
            <person name="Dreschsel M."/>
            <person name="Freitas F."/>
            <person name="Vidal M."/>
            <person name="Guedes H."/>
            <person name="Rodrigues E."/>
            <person name="Meneses C."/>
            <person name="Brioso P."/>
            <person name="Pozzer L."/>
            <person name="Figueiredo D."/>
            <person name="Montano H."/>
            <person name="Junior J."/>
            <person name="Filho G."/>
            <person name="Flores V."/>
            <person name="Ferreira B."/>
            <person name="Branco A."/>
            <person name="Gonzalez P."/>
            <person name="Guillobel H."/>
            <person name="Lemos M."/>
            <person name="Seibel L."/>
            <person name="Macedo J."/>
            <person name="Alves-Ferreira M."/>
            <person name="Sachetto-Martins G."/>
            <person name="Coelho A."/>
            <person name="Santos E."/>
            <person name="Amaral G."/>
            <person name="Neves A."/>
            <person name="Pacheco A.B."/>
            <person name="Carvalho D."/>
            <person name="Lery L."/>
            <person name="Bisch P."/>
            <person name="Rossle S.C."/>
            <person name="Urmenyi T."/>
            <person name="Kruger W.V."/>
            <person name="Martins O."/>
            <person name="Baldani J.I."/>
            <person name="Ferreira P.C."/>
        </authorList>
    </citation>
    <scope>NUCLEOTIDE SEQUENCE [LARGE SCALE GENOMIC DNA]</scope>
    <source>
        <strain evidence="3">ATCC 49037 / DSM 5601 / CCUG 37298 / CIP 103539 / LMG 7603 / PAl5</strain>
    </source>
</reference>
<feature type="region of interest" description="Disordered" evidence="1">
    <location>
        <begin position="1"/>
        <end position="20"/>
    </location>
</feature>
<gene>
    <name evidence="2" type="ordered locus">GDI3754</name>
</gene>
<protein>
    <submittedName>
        <fullName evidence="2">Uncharacterized protein</fullName>
    </submittedName>
</protein>
<sequence length="78" mass="8489">MASRVVTSTSPMSSGMILPNQQSEQAVISLGRRCRNSNSTSHPILDDRIQCGNTVRFGRSVRPAMRRLISSRTSATAP</sequence>
<proteinExistence type="predicted"/>
<name>A9H9E5_GLUDA</name>
<dbReference type="Proteomes" id="UP000001176">
    <property type="component" value="Chromosome"/>
</dbReference>
<organism evidence="2 3">
    <name type="scientific">Gluconacetobacter diazotrophicus (strain ATCC 49037 / DSM 5601 / CCUG 37298 / CIP 103539 / LMG 7603 / PAl5)</name>
    <dbReference type="NCBI Taxonomy" id="272568"/>
    <lineage>
        <taxon>Bacteria</taxon>
        <taxon>Pseudomonadati</taxon>
        <taxon>Pseudomonadota</taxon>
        <taxon>Alphaproteobacteria</taxon>
        <taxon>Acetobacterales</taxon>
        <taxon>Acetobacteraceae</taxon>
        <taxon>Gluconacetobacter</taxon>
    </lineage>
</organism>